<feature type="domain" description="HTH cro/C1-type" evidence="2">
    <location>
        <begin position="24"/>
        <end position="65"/>
    </location>
</feature>
<reference evidence="3 4" key="1">
    <citation type="submission" date="2017-12" db="EMBL/GenBank/DDBJ databases">
        <title>Streptomyces populusis sp. nov., a novel endophytic actinobacterium isolated from stems of Populus adenopoda Maxim.</title>
        <authorList>
            <person name="Wang Z."/>
        </authorList>
    </citation>
    <scope>NUCLEOTIDE SEQUENCE [LARGE SCALE GENOMIC DNA]</scope>
    <source>
        <strain evidence="3 4">A249</strain>
    </source>
</reference>
<feature type="compositionally biased region" description="Basic and acidic residues" evidence="1">
    <location>
        <begin position="106"/>
        <end position="115"/>
    </location>
</feature>
<dbReference type="OrthoDB" id="3359627at2"/>
<dbReference type="CDD" id="cd00093">
    <property type="entry name" value="HTH_XRE"/>
    <property type="match status" value="1"/>
</dbReference>
<evidence type="ECO:0000256" key="1">
    <source>
        <dbReference type="SAM" id="MobiDB-lite"/>
    </source>
</evidence>
<evidence type="ECO:0000313" key="3">
    <source>
        <dbReference type="EMBL" id="PKT69121.1"/>
    </source>
</evidence>
<name>A0A2I0SGS3_9ACTN</name>
<dbReference type="PROSITE" id="PS50943">
    <property type="entry name" value="HTH_CROC1"/>
    <property type="match status" value="1"/>
</dbReference>
<comment type="caution">
    <text evidence="3">The sequence shown here is derived from an EMBL/GenBank/DDBJ whole genome shotgun (WGS) entry which is preliminary data.</text>
</comment>
<dbReference type="GO" id="GO:0003677">
    <property type="term" value="F:DNA binding"/>
    <property type="evidence" value="ECO:0007669"/>
    <property type="project" value="InterPro"/>
</dbReference>
<dbReference type="Pfam" id="PF13560">
    <property type="entry name" value="HTH_31"/>
    <property type="match status" value="1"/>
</dbReference>
<sequence>MAGNDFAGLLGELKQRSGLSYGVLAKRLHVSTSTLHRYVNGDAVPTDYAPVERLARACRATPEELVELHRRWILADALRGQANGAEASRTEESRTGANGSGANGSGEDRAGKDEAPGGSSGVADESGGGAADVPGSGNGNGRGSGSGNGQEDRFVSGSGNGQEGGTGDVAGTGTGSGSGTGREPGRGAAASVPVRWSRRAVVLAGAGAVVAAAVVSTALTVRFGPGDGEDDAKGKAAALGAPSAPGASRTGATPGTRHGSASASPSHDASPRPTGSTTAGAVDEHGAADDRAADDGAAGRGEEGAGAPTVVANAYKWDSPCSQHYLVNRDAPQVPPPPSNESDARGWVTALGGVASGEQMVALTVQGTGRATVVLEALHVRVVQKGAPLAWNDYAMGVGCGGNVETKSFTVDLDAGSPATGLKGGQRDFPYKVSESDPEVFYVFADARAHDVSWYLEIDWSSGTRSGTVRVDDHGKPFRTSGNVGRPAYDHPLGSSEWGPAATG</sequence>
<feature type="region of interest" description="Disordered" evidence="1">
    <location>
        <begin position="84"/>
        <end position="192"/>
    </location>
</feature>
<dbReference type="EMBL" id="PJOS01000085">
    <property type="protein sequence ID" value="PKT69121.1"/>
    <property type="molecule type" value="Genomic_DNA"/>
</dbReference>
<protein>
    <submittedName>
        <fullName evidence="3">Transcriptional regulator</fullName>
    </submittedName>
</protein>
<feature type="compositionally biased region" description="Low complexity" evidence="1">
    <location>
        <begin position="260"/>
        <end position="273"/>
    </location>
</feature>
<accession>A0A2I0SGS3</accession>
<dbReference type="SUPFAM" id="SSF47413">
    <property type="entry name" value="lambda repressor-like DNA-binding domains"/>
    <property type="match status" value="1"/>
</dbReference>
<dbReference type="InterPro" id="IPR010982">
    <property type="entry name" value="Lambda_DNA-bd_dom_sf"/>
</dbReference>
<dbReference type="Proteomes" id="UP000236178">
    <property type="component" value="Unassembled WGS sequence"/>
</dbReference>
<feature type="compositionally biased region" description="Basic and acidic residues" evidence="1">
    <location>
        <begin position="282"/>
        <end position="294"/>
    </location>
</feature>
<feature type="region of interest" description="Disordered" evidence="1">
    <location>
        <begin position="471"/>
        <end position="504"/>
    </location>
</feature>
<proteinExistence type="predicted"/>
<feature type="compositionally biased region" description="Gly residues" evidence="1">
    <location>
        <begin position="158"/>
        <end position="182"/>
    </location>
</feature>
<feature type="region of interest" description="Disordered" evidence="1">
    <location>
        <begin position="225"/>
        <end position="305"/>
    </location>
</feature>
<gene>
    <name evidence="3" type="ORF">CW362_31430</name>
</gene>
<dbReference type="AlphaFoldDB" id="A0A2I0SGS3"/>
<evidence type="ECO:0000259" key="2">
    <source>
        <dbReference type="PROSITE" id="PS50943"/>
    </source>
</evidence>
<feature type="compositionally biased region" description="Low complexity" evidence="1">
    <location>
        <begin position="235"/>
        <end position="248"/>
    </location>
</feature>
<organism evidence="3 4">
    <name type="scientific">Streptomyces populi</name>
    <dbReference type="NCBI Taxonomy" id="2058924"/>
    <lineage>
        <taxon>Bacteria</taxon>
        <taxon>Bacillati</taxon>
        <taxon>Actinomycetota</taxon>
        <taxon>Actinomycetes</taxon>
        <taxon>Kitasatosporales</taxon>
        <taxon>Streptomycetaceae</taxon>
        <taxon>Streptomyces</taxon>
    </lineage>
</organism>
<dbReference type="SMART" id="SM00530">
    <property type="entry name" value="HTH_XRE"/>
    <property type="match status" value="1"/>
</dbReference>
<keyword evidence="4" id="KW-1185">Reference proteome</keyword>
<feature type="compositionally biased region" description="Gly residues" evidence="1">
    <location>
        <begin position="126"/>
        <end position="148"/>
    </location>
</feature>
<evidence type="ECO:0000313" key="4">
    <source>
        <dbReference type="Proteomes" id="UP000236178"/>
    </source>
</evidence>
<dbReference type="InterPro" id="IPR001387">
    <property type="entry name" value="Cro/C1-type_HTH"/>
</dbReference>
<dbReference type="Gene3D" id="1.10.260.40">
    <property type="entry name" value="lambda repressor-like DNA-binding domains"/>
    <property type="match status" value="1"/>
</dbReference>